<dbReference type="STRING" id="128944.AWM75_01100"/>
<reference evidence="2" key="2">
    <citation type="submission" date="2016-01" db="EMBL/GenBank/DDBJ databases">
        <title>Six Aerococcus type strain genome sequencing and assembly using PacBio and Illumina Hiseq.</title>
        <authorList>
            <person name="Carkaci D."/>
            <person name="Dargis R."/>
            <person name="Nielsen X.C."/>
            <person name="Skovgaard O."/>
            <person name="Fuursted K."/>
            <person name="Christensen J.J."/>
        </authorList>
    </citation>
    <scope>NUCLEOTIDE SEQUENCE [LARGE SCALE GENOMIC DNA]</scope>
    <source>
        <strain evidence="2">CCUG42038B</strain>
    </source>
</reference>
<name>A0A0X8FJW6_9LACT</name>
<proteinExistence type="predicted"/>
<evidence type="ECO:0000313" key="2">
    <source>
        <dbReference type="Proteomes" id="UP000062260"/>
    </source>
</evidence>
<gene>
    <name evidence="1" type="ORF">AWM75_01100</name>
</gene>
<keyword evidence="2" id="KW-1185">Reference proteome</keyword>
<dbReference type="KEGG" id="auh:AWM75_01100"/>
<sequence length="150" mass="17939">MTKVYTNYWENRLYGIRKQHGSYATEEEALNGIYAWWELQKDKYEPEIYRTNTGALEVKYLDNDNYVYRVEEREIEGDLPSTSYQLKTAGQIEADRAKLDLDESAYLFDELAEPYRDRLIVAMNDSKRVRDFIYTERGRIISHVDDYHKI</sequence>
<dbReference type="OrthoDB" id="2166202at2"/>
<dbReference type="Proteomes" id="UP000062260">
    <property type="component" value="Chromosome"/>
</dbReference>
<evidence type="ECO:0000313" key="1">
    <source>
        <dbReference type="EMBL" id="AMB98675.1"/>
    </source>
</evidence>
<reference evidence="1 2" key="1">
    <citation type="journal article" date="2016" name="Genome Announc.">
        <title>Complete Genome Sequences of Aerococcus christensenii CCUG 28831T, Aerococcus sanguinicola CCUG 43001T, Aerococcus urinae CCUG 36881T, Aerococcus urinaeequi CCUG 28094T, Aerococcus urinaehominis CCUG 42038 BT, and Aerococcus viridans CCUG 4311T.</title>
        <authorList>
            <person name="Carkaci D."/>
            <person name="Dargis R."/>
            <person name="Nielsen X.C."/>
            <person name="Skovgaard O."/>
            <person name="Fuursted K."/>
            <person name="Christensen J.J."/>
        </authorList>
    </citation>
    <scope>NUCLEOTIDE SEQUENCE [LARGE SCALE GENOMIC DNA]</scope>
    <source>
        <strain evidence="1 2">CCUG42038B</strain>
    </source>
</reference>
<organism evidence="1 2">
    <name type="scientific">Aerococcus urinaehominis</name>
    <dbReference type="NCBI Taxonomy" id="128944"/>
    <lineage>
        <taxon>Bacteria</taxon>
        <taxon>Bacillati</taxon>
        <taxon>Bacillota</taxon>
        <taxon>Bacilli</taxon>
        <taxon>Lactobacillales</taxon>
        <taxon>Aerococcaceae</taxon>
        <taxon>Aerococcus</taxon>
    </lineage>
</organism>
<dbReference type="EMBL" id="CP014163">
    <property type="protein sequence ID" value="AMB98675.1"/>
    <property type="molecule type" value="Genomic_DNA"/>
</dbReference>
<protein>
    <submittedName>
        <fullName evidence="1">Uncharacterized protein</fullName>
    </submittedName>
</protein>
<accession>A0A0X8FJW6</accession>
<dbReference type="RefSeq" id="WP_067977334.1">
    <property type="nucleotide sequence ID" value="NZ_CP014163.1"/>
</dbReference>
<dbReference type="AlphaFoldDB" id="A0A0X8FJW6"/>